<reference evidence="3" key="1">
    <citation type="submission" date="2016-07" db="EMBL/GenBank/DDBJ databases">
        <authorList>
            <person name="Florea S."/>
            <person name="Webb J.S."/>
            <person name="Jaromczyk J."/>
            <person name="Schardl C.L."/>
        </authorList>
    </citation>
    <scope>NUCLEOTIDE SEQUENCE [LARGE SCALE GENOMIC DNA]</scope>
    <source>
        <strain evidence="3">KCTC 42131</strain>
    </source>
</reference>
<dbReference type="SUPFAM" id="SSF53756">
    <property type="entry name" value="UDP-Glycosyltransferase/glycogen phosphorylase"/>
    <property type="match status" value="1"/>
</dbReference>
<keyword evidence="3" id="KW-1185">Reference proteome</keyword>
<protein>
    <recommendedName>
        <fullName evidence="1">Spore protein YkvP/CgeB glycosyl transferase-like domain-containing protein</fullName>
    </recommendedName>
</protein>
<dbReference type="AlphaFoldDB" id="A0A1E8CH98"/>
<dbReference type="EMBL" id="MASR01000001">
    <property type="protein sequence ID" value="OFE11758.1"/>
    <property type="molecule type" value="Genomic_DNA"/>
</dbReference>
<proteinExistence type="predicted"/>
<accession>A0A1E8CH98</accession>
<dbReference type="STRING" id="1524254.PHACT_00130"/>
<dbReference type="Proteomes" id="UP000175669">
    <property type="component" value="Unassembled WGS sequence"/>
</dbReference>
<dbReference type="Pfam" id="PF13524">
    <property type="entry name" value="Glyco_trans_1_2"/>
    <property type="match status" value="1"/>
</dbReference>
<evidence type="ECO:0000313" key="3">
    <source>
        <dbReference type="Proteomes" id="UP000175669"/>
    </source>
</evidence>
<dbReference type="RefSeq" id="WP_070115384.1">
    <property type="nucleotide sequence ID" value="NZ_MASR01000001.1"/>
</dbReference>
<name>A0A1E8CH98_9GAMM</name>
<comment type="caution">
    <text evidence="2">The sequence shown here is derived from an EMBL/GenBank/DDBJ whole genome shotgun (WGS) entry which is preliminary data.</text>
</comment>
<organism evidence="2 3">
    <name type="scientific">Pseudohongiella acticola</name>
    <dbReference type="NCBI Taxonomy" id="1524254"/>
    <lineage>
        <taxon>Bacteria</taxon>
        <taxon>Pseudomonadati</taxon>
        <taxon>Pseudomonadota</taxon>
        <taxon>Gammaproteobacteria</taxon>
        <taxon>Pseudomonadales</taxon>
        <taxon>Pseudohongiellaceae</taxon>
        <taxon>Pseudohongiella</taxon>
    </lineage>
</organism>
<evidence type="ECO:0000259" key="1">
    <source>
        <dbReference type="Pfam" id="PF13524"/>
    </source>
</evidence>
<evidence type="ECO:0000313" key="2">
    <source>
        <dbReference type="EMBL" id="OFE11758.1"/>
    </source>
</evidence>
<feature type="domain" description="Spore protein YkvP/CgeB glycosyl transferase-like" evidence="1">
    <location>
        <begin position="182"/>
        <end position="330"/>
    </location>
</feature>
<gene>
    <name evidence="2" type="ORF">PHACT_00130</name>
</gene>
<dbReference type="InterPro" id="IPR055259">
    <property type="entry name" value="YkvP/CgeB_Glyco_trans-like"/>
</dbReference>
<sequence length="338" mass="38907">MAVVRALDELGHDVEAFYWCNYFNSREPLLHFWKRIQNKFLLGPAIFKINADLVQVVARFRPDLVFIYRGTHILASTINAIKQSAPGCVVFGYNNDDPFAEGHSPFLWRHFLKSTPSYDLMFAYRHHNIGEYLSIGAKRAELLRSWYLPWSNCPVVLDDSDRARYECDVVFAGHFEDDGRLQLLEKIVSSGFSLRLYGPPGEWDRLIEKSPILNHIAPIRQIWGDEYNKAISGAKIALCFLSKLNRDTYTRRCFELPAMGTLLLSEYSNDLASLYSEGEEAEFFRSSDELLFKISKYIKNEKDRCRIAGNGKKRVVDDGHDIFSRMSYVLSFSNGIPD</sequence>